<dbReference type="Proteomes" id="UP001215280">
    <property type="component" value="Unassembled WGS sequence"/>
</dbReference>
<keyword evidence="3" id="KW-1185">Reference proteome</keyword>
<dbReference type="AlphaFoldDB" id="A0AAD7N690"/>
<feature type="region of interest" description="Disordered" evidence="1">
    <location>
        <begin position="357"/>
        <end position="391"/>
    </location>
</feature>
<sequence length="415" mass="44891">MRRKKQVTITKDRTDESVPAVSATTVSKLLGLASYSGHDKFCVDRHNEIEAYSKTLPGTMNAGGKFCKAESELWEKEDQASWAAVAAENKDVNWAEHQQMVPSGFKQMVDTLHTSNKFCPFVATMVMSWLNEDSQVQLKCEAVPKGIITSEKFKKAHPQLVKEYLDSMHAWVEKPLRDSGKGGAPVFPLSIEALDDISLNKLAETVRTFLVVSYKAVFEDKDIPWATIATEPDTYYDAAKFQLGVTRDGLIGITGMQWHQLATTLVSGTGTGTSGFFCKPPAPPVRASPPPLPPVCMPLPVLLPPACTPSRGPLPPLLPPLCTPSSPPCKPPLPPVHASPPPTTSCTHTFARPATSSAASSMHTFARTTTSPACQEGEGKGSQSVGGATSHNTCDQEFHHYRWIQAGAKGKQTPV</sequence>
<feature type="compositionally biased region" description="Polar residues" evidence="1">
    <location>
        <begin position="357"/>
        <end position="373"/>
    </location>
</feature>
<reference evidence="2" key="1">
    <citation type="submission" date="2023-03" db="EMBL/GenBank/DDBJ databases">
        <title>Massive genome expansion in bonnet fungi (Mycena s.s.) driven by repeated elements and novel gene families across ecological guilds.</title>
        <authorList>
            <consortium name="Lawrence Berkeley National Laboratory"/>
            <person name="Harder C.B."/>
            <person name="Miyauchi S."/>
            <person name="Viragh M."/>
            <person name="Kuo A."/>
            <person name="Thoen E."/>
            <person name="Andreopoulos B."/>
            <person name="Lu D."/>
            <person name="Skrede I."/>
            <person name="Drula E."/>
            <person name="Henrissat B."/>
            <person name="Morin E."/>
            <person name="Kohler A."/>
            <person name="Barry K."/>
            <person name="LaButti K."/>
            <person name="Morin E."/>
            <person name="Salamov A."/>
            <person name="Lipzen A."/>
            <person name="Mereny Z."/>
            <person name="Hegedus B."/>
            <person name="Baldrian P."/>
            <person name="Stursova M."/>
            <person name="Weitz H."/>
            <person name="Taylor A."/>
            <person name="Grigoriev I.V."/>
            <person name="Nagy L.G."/>
            <person name="Martin F."/>
            <person name="Kauserud H."/>
        </authorList>
    </citation>
    <scope>NUCLEOTIDE SEQUENCE</scope>
    <source>
        <strain evidence="2">CBHHK188m</strain>
    </source>
</reference>
<name>A0AAD7N690_9AGAR</name>
<feature type="compositionally biased region" description="Polar residues" evidence="1">
    <location>
        <begin position="381"/>
        <end position="391"/>
    </location>
</feature>
<accession>A0AAD7N690</accession>
<dbReference type="EMBL" id="JARJLG010000093">
    <property type="protein sequence ID" value="KAJ7747634.1"/>
    <property type="molecule type" value="Genomic_DNA"/>
</dbReference>
<organism evidence="2 3">
    <name type="scientific">Mycena maculata</name>
    <dbReference type="NCBI Taxonomy" id="230809"/>
    <lineage>
        <taxon>Eukaryota</taxon>
        <taxon>Fungi</taxon>
        <taxon>Dikarya</taxon>
        <taxon>Basidiomycota</taxon>
        <taxon>Agaricomycotina</taxon>
        <taxon>Agaricomycetes</taxon>
        <taxon>Agaricomycetidae</taxon>
        <taxon>Agaricales</taxon>
        <taxon>Marasmiineae</taxon>
        <taxon>Mycenaceae</taxon>
        <taxon>Mycena</taxon>
    </lineage>
</organism>
<protein>
    <submittedName>
        <fullName evidence="2">Uncharacterized protein</fullName>
    </submittedName>
</protein>
<evidence type="ECO:0000313" key="3">
    <source>
        <dbReference type="Proteomes" id="UP001215280"/>
    </source>
</evidence>
<gene>
    <name evidence="2" type="ORF">DFH07DRAFT_962433</name>
</gene>
<evidence type="ECO:0000256" key="1">
    <source>
        <dbReference type="SAM" id="MobiDB-lite"/>
    </source>
</evidence>
<evidence type="ECO:0000313" key="2">
    <source>
        <dbReference type="EMBL" id="KAJ7747634.1"/>
    </source>
</evidence>
<comment type="caution">
    <text evidence="2">The sequence shown here is derived from an EMBL/GenBank/DDBJ whole genome shotgun (WGS) entry which is preliminary data.</text>
</comment>
<proteinExistence type="predicted"/>